<reference evidence="3" key="1">
    <citation type="journal article" date="2015" name="Genome Announc.">
        <title>Genome sequence of the AIDS-associated pathogen Penicillium marneffei (ATCC18224) and its near taxonomic relative Talaromyces stipitatus (ATCC10500).</title>
        <authorList>
            <person name="Nierman W.C."/>
            <person name="Fedorova-Abrams N.D."/>
            <person name="Andrianopoulos A."/>
        </authorList>
    </citation>
    <scope>NUCLEOTIDE SEQUENCE [LARGE SCALE GENOMIC DNA]</scope>
    <source>
        <strain evidence="3">ATCC 10500 / CBS 375.48 / QM 6759 / NRRL 1006</strain>
    </source>
</reference>
<evidence type="ECO:0000313" key="2">
    <source>
        <dbReference type="EMBL" id="EED16137.1"/>
    </source>
</evidence>
<dbReference type="PANTHER" id="PTHR40640">
    <property type="entry name" value="ANCHORED GLYCOPROTEIN, PUTATIVE (AFU_ORTHOLOGUE AFUA_8G04860)-RELATED"/>
    <property type="match status" value="1"/>
</dbReference>
<feature type="chain" id="PRO_5002875061" evidence="1">
    <location>
        <begin position="18"/>
        <end position="234"/>
    </location>
</feature>
<dbReference type="RefSeq" id="XP_002483371.1">
    <property type="nucleotide sequence ID" value="XM_002483326.1"/>
</dbReference>
<dbReference type="GeneID" id="8104094"/>
<gene>
    <name evidence="2" type="ORF">TSTA_012460</name>
</gene>
<dbReference type="eggNOG" id="ENOG502SCCN">
    <property type="taxonomic scope" value="Eukaryota"/>
</dbReference>
<dbReference type="PhylomeDB" id="B8MF38"/>
<sequence length="234" mass="22124">MHSTTVAIALMSSVVAAQSAVTTLFIPGFDNQPLVASIIGGNAAATTYFIECAPGTDASDCGAGMGFTLTEGPKTAHIQMVYSALSADVQCDLNTAASEAACVETVGGAEANFPGTTSTTLSATDYASAFIPVTITAGSATGAPATTAASATAPTATATGATSGASAATTAASTAASTGKAVTSAGLSTVASSATTGSASAKSSAVSTGGMPQVTGNAQWAMGGVAVAMALAAL</sequence>
<dbReference type="OMA" id="MDISYSY"/>
<dbReference type="VEuPathDB" id="FungiDB:TSTA_012460"/>
<keyword evidence="3" id="KW-1185">Reference proteome</keyword>
<dbReference type="OrthoDB" id="4991875at2759"/>
<protein>
    <submittedName>
        <fullName evidence="2">GPI anchored protein, putative</fullName>
    </submittedName>
</protein>
<dbReference type="HOGENOM" id="CLU_074173_2_1_1"/>
<dbReference type="InParanoid" id="B8MF38"/>
<dbReference type="PANTHER" id="PTHR40640:SF1">
    <property type="entry name" value="ANCHORED GLYCOPROTEIN, PUTATIVE (AFU_ORTHOLOGUE AFUA_8G04860)-RELATED"/>
    <property type="match status" value="1"/>
</dbReference>
<name>B8MF38_TALSN</name>
<accession>B8MF38</accession>
<keyword evidence="1" id="KW-0732">Signal</keyword>
<feature type="signal peptide" evidence="1">
    <location>
        <begin position="1"/>
        <end position="17"/>
    </location>
</feature>
<dbReference type="AlphaFoldDB" id="B8MF38"/>
<dbReference type="Proteomes" id="UP000001745">
    <property type="component" value="Unassembled WGS sequence"/>
</dbReference>
<evidence type="ECO:0000313" key="3">
    <source>
        <dbReference type="Proteomes" id="UP000001745"/>
    </source>
</evidence>
<evidence type="ECO:0000256" key="1">
    <source>
        <dbReference type="SAM" id="SignalP"/>
    </source>
</evidence>
<organism evidence="2 3">
    <name type="scientific">Talaromyces stipitatus (strain ATCC 10500 / CBS 375.48 / QM 6759 / NRRL 1006)</name>
    <name type="common">Penicillium stipitatum</name>
    <dbReference type="NCBI Taxonomy" id="441959"/>
    <lineage>
        <taxon>Eukaryota</taxon>
        <taxon>Fungi</taxon>
        <taxon>Dikarya</taxon>
        <taxon>Ascomycota</taxon>
        <taxon>Pezizomycotina</taxon>
        <taxon>Eurotiomycetes</taxon>
        <taxon>Eurotiomycetidae</taxon>
        <taxon>Eurotiales</taxon>
        <taxon>Trichocomaceae</taxon>
        <taxon>Talaromyces</taxon>
        <taxon>Talaromyces sect. Talaromyces</taxon>
    </lineage>
</organism>
<dbReference type="EMBL" id="EQ962656">
    <property type="protein sequence ID" value="EED16137.1"/>
    <property type="molecule type" value="Genomic_DNA"/>
</dbReference>
<dbReference type="STRING" id="441959.B8MF38"/>
<proteinExistence type="predicted"/>